<comment type="caution">
    <text evidence="2">The sequence shown here is derived from an EMBL/GenBank/DDBJ whole genome shotgun (WGS) entry which is preliminary data.</text>
</comment>
<reference evidence="2 3" key="1">
    <citation type="submission" date="2021-06" db="EMBL/GenBank/DDBJ databases">
        <authorList>
            <person name="Palmer J.M."/>
        </authorList>
    </citation>
    <scope>NUCLEOTIDE SEQUENCE [LARGE SCALE GENOMIC DNA]</scope>
    <source>
        <strain evidence="2 3">MEX-2019</strain>
        <tissue evidence="2">Muscle</tissue>
    </source>
</reference>
<keyword evidence="3" id="KW-1185">Reference proteome</keyword>
<dbReference type="AlphaFoldDB" id="A0AAV9RJQ6"/>
<name>A0AAV9RJQ6_9TELE</name>
<protein>
    <submittedName>
        <fullName evidence="2">Uncharacterized protein</fullName>
    </submittedName>
</protein>
<evidence type="ECO:0000256" key="1">
    <source>
        <dbReference type="SAM" id="MobiDB-lite"/>
    </source>
</evidence>
<dbReference type="EMBL" id="JAHHUM010001757">
    <property type="protein sequence ID" value="KAK5609235.1"/>
    <property type="molecule type" value="Genomic_DNA"/>
</dbReference>
<accession>A0AAV9RJQ6</accession>
<evidence type="ECO:0000313" key="3">
    <source>
        <dbReference type="Proteomes" id="UP001311232"/>
    </source>
</evidence>
<organism evidence="2 3">
    <name type="scientific">Crenichthys baileyi</name>
    <name type="common">White River springfish</name>
    <dbReference type="NCBI Taxonomy" id="28760"/>
    <lineage>
        <taxon>Eukaryota</taxon>
        <taxon>Metazoa</taxon>
        <taxon>Chordata</taxon>
        <taxon>Craniata</taxon>
        <taxon>Vertebrata</taxon>
        <taxon>Euteleostomi</taxon>
        <taxon>Actinopterygii</taxon>
        <taxon>Neopterygii</taxon>
        <taxon>Teleostei</taxon>
        <taxon>Neoteleostei</taxon>
        <taxon>Acanthomorphata</taxon>
        <taxon>Ovalentaria</taxon>
        <taxon>Atherinomorphae</taxon>
        <taxon>Cyprinodontiformes</taxon>
        <taxon>Goodeidae</taxon>
        <taxon>Crenichthys</taxon>
    </lineage>
</organism>
<feature type="region of interest" description="Disordered" evidence="1">
    <location>
        <begin position="1"/>
        <end position="49"/>
    </location>
</feature>
<feature type="compositionally biased region" description="Pro residues" evidence="1">
    <location>
        <begin position="102"/>
        <end position="116"/>
    </location>
</feature>
<dbReference type="Proteomes" id="UP001311232">
    <property type="component" value="Unassembled WGS sequence"/>
</dbReference>
<feature type="region of interest" description="Disordered" evidence="1">
    <location>
        <begin position="73"/>
        <end position="125"/>
    </location>
</feature>
<sequence length="187" mass="19771">MSDYESDDLTGSAPYFMAYPPPTSANRRSTRLASCPTLPSPSSQLRASGIIPGSDVEPSHLVQLVKLLPHHDLPFSPPPPPVSSGKHLRKSVNPPAKHPRGCPAPPDSSPAPPIEPPSAHASTSSAPVIPPAFIASMDSLQCSISSLMHHLQNFTTSTATSLGPTFLCMPMSQLVSAVRFFRVNSST</sequence>
<proteinExistence type="predicted"/>
<evidence type="ECO:0000313" key="2">
    <source>
        <dbReference type="EMBL" id="KAK5609235.1"/>
    </source>
</evidence>
<gene>
    <name evidence="2" type="ORF">CRENBAI_014089</name>
</gene>